<feature type="domain" description="EF-hand" evidence="3">
    <location>
        <begin position="676"/>
        <end position="711"/>
    </location>
</feature>
<dbReference type="Gene3D" id="1.10.238.10">
    <property type="entry name" value="EF-hand"/>
    <property type="match status" value="1"/>
</dbReference>
<dbReference type="SMART" id="SM00368">
    <property type="entry name" value="LRR_RI"/>
    <property type="match status" value="6"/>
</dbReference>
<dbReference type="InterPro" id="IPR011992">
    <property type="entry name" value="EF-hand-dom_pair"/>
</dbReference>
<feature type="compositionally biased region" description="Low complexity" evidence="2">
    <location>
        <begin position="52"/>
        <end position="75"/>
    </location>
</feature>
<dbReference type="InterPro" id="IPR002048">
    <property type="entry name" value="EF_hand_dom"/>
</dbReference>
<dbReference type="PROSITE" id="PS00018">
    <property type="entry name" value="EF_HAND_1"/>
    <property type="match status" value="2"/>
</dbReference>
<dbReference type="PANTHER" id="PTHR24114:SF2">
    <property type="entry name" value="F-BOX DOMAIN-CONTAINING PROTEIN-RELATED"/>
    <property type="match status" value="1"/>
</dbReference>
<sequence>MKPIIIDEDVEIGDVAPSSTTSAPGNKVLIPHNAASPKKKEKHPPVYRSHSIHTSSAAHAAYVHPTPHLQPPHTHNSSTDKHNRSATMSHIPMIKHKRPKPTKSNHHKTHDPNWDVSILNKSWQISDDMRRSLPALVQNNLRMARGASAPSADQRFLSSTKLVVPALKGPVQSMGIPTSAEVLQAQLLMDEVKNDALEKLTDSDRRKYRPCYIITSSSYGLLLQVLLIRYFGESGKSDMGRLTNKLASQMYLFTSVEDLLDTNIDMTQLEPSDDTVGIFAGPLTARHKYTAMCLIAKLPPSIRLMIRNHTGPEINVSHMAMGDDMCKIFAQCLADLPMVTSLNVRNNRLTDSGIGALVYVCLNKDDLTSLDLSENKVDGDAAAALAEYVAAPTCALTELRMNKSDVDDGEVLGFAQALHTNTSLRTLELSRNLIGSAEMMNVVKPDMITGGEAIAEMLCNNSFLTKLDLSWNTIRLNSAVELGKALAINNGLRELNLAYNGFGNEGTQAIGMALHKNNCLQVLDLSHNNIPCQAAWVIAQSLQVNDSISTIILDGNPLGKLGCQGLLQAVATSSNRSLSIPMNGCNFDLFDPNSFNPEEASGQYDLNLSIPYERSILLELVRCASTKTGCKFISMVHVLDKTSKTIHVECRDATKASAELVRRRSSNKARMFAARMNQTTLESLFDELDKDHSGAIDSIELENGMLSMGIEPEVGEAARLISRFDIDGTGTIEMNEFMELMASFNVVPTPKRVLVDVATNRPFEVPLTGHMLVEFVDLHIPSEQQEAHTRESVGHLIKNLKDNHSHVQMLAMAKNGMYFKEREAQMIIDSILDGSDVVQAMASILPHMIDASNACQLIECNITDVSQRLRLQHLLRFSFGPIVGLCTGHYRLEMAEPLDRIAAKKLMEISNKTMLWKKRHDLLDTSQHRNFQCFRNECFNGKPVVLENAFCDKIPKFGVLEFDFVHMASRPLRQQGQADIQPMSTKRFQQFLDKMQTVGLDVNPHCQVPHCYRVLSENVYTQVLKMQKNRQHIHYGAGLAAVSEATLLGEKTTISVRRLIMELHSVLSSRWISVKQTIRFLTMWPRVFQAARLDVILIFFDRITDVYNFQQVLPLLTDDEVAQLLYRVGWLHVWSPLVPDLYYELDLSMYEQREVAKILVQLALNEPGENWQNETYGWNRGDPIPGWQLNQSWLGEGNFPEKGYLTLDYYSGADRGCGPVWHTRMALCKHVLAEPPPPAHLNEFIHHTTILTLNSIRDLTPKPVVAHSIQPKKKQ</sequence>
<dbReference type="Pfam" id="PF13499">
    <property type="entry name" value="EF-hand_7"/>
    <property type="match status" value="1"/>
</dbReference>
<dbReference type="PROSITE" id="PS50222">
    <property type="entry name" value="EF_HAND_2"/>
    <property type="match status" value="2"/>
</dbReference>
<dbReference type="EMBL" id="KI913227">
    <property type="protein sequence ID" value="ETV65685.1"/>
    <property type="molecule type" value="Genomic_DNA"/>
</dbReference>
<dbReference type="VEuPathDB" id="FungiDB:H257_17672"/>
<dbReference type="Pfam" id="PF13516">
    <property type="entry name" value="LRR_6"/>
    <property type="match status" value="5"/>
</dbReference>
<dbReference type="CDD" id="cd00051">
    <property type="entry name" value="EFh"/>
    <property type="match status" value="1"/>
</dbReference>
<dbReference type="PANTHER" id="PTHR24114">
    <property type="entry name" value="LEUCINE RICH REPEAT FAMILY PROTEIN"/>
    <property type="match status" value="1"/>
</dbReference>
<dbReference type="GeneID" id="20819668"/>
<dbReference type="OrthoDB" id="186812at2759"/>
<evidence type="ECO:0000256" key="2">
    <source>
        <dbReference type="SAM" id="MobiDB-lite"/>
    </source>
</evidence>
<dbReference type="InterPro" id="IPR052394">
    <property type="entry name" value="LRR-containing"/>
</dbReference>
<name>W4FDY5_APHAT</name>
<dbReference type="GO" id="GO:0005509">
    <property type="term" value="F:calcium ion binding"/>
    <property type="evidence" value="ECO:0007669"/>
    <property type="project" value="InterPro"/>
</dbReference>
<protein>
    <recommendedName>
        <fullName evidence="3">EF-hand domain-containing protein</fullName>
    </recommendedName>
</protein>
<evidence type="ECO:0000313" key="4">
    <source>
        <dbReference type="EMBL" id="ETV65685.1"/>
    </source>
</evidence>
<dbReference type="SMART" id="SM00054">
    <property type="entry name" value="EFh"/>
    <property type="match status" value="2"/>
</dbReference>
<reference evidence="4" key="1">
    <citation type="submission" date="2013-12" db="EMBL/GenBank/DDBJ databases">
        <title>The Genome Sequence of Aphanomyces astaci APO3.</title>
        <authorList>
            <consortium name="The Broad Institute Genomics Platform"/>
            <person name="Russ C."/>
            <person name="Tyler B."/>
            <person name="van West P."/>
            <person name="Dieguez-Uribeondo J."/>
            <person name="Young S.K."/>
            <person name="Zeng Q."/>
            <person name="Gargeya S."/>
            <person name="Fitzgerald M."/>
            <person name="Abouelleil A."/>
            <person name="Alvarado L."/>
            <person name="Chapman S.B."/>
            <person name="Gainer-Dewar J."/>
            <person name="Goldberg J."/>
            <person name="Griggs A."/>
            <person name="Gujja S."/>
            <person name="Hansen M."/>
            <person name="Howarth C."/>
            <person name="Imamovic A."/>
            <person name="Ireland A."/>
            <person name="Larimer J."/>
            <person name="McCowan C."/>
            <person name="Murphy C."/>
            <person name="Pearson M."/>
            <person name="Poon T.W."/>
            <person name="Priest M."/>
            <person name="Roberts A."/>
            <person name="Saif S."/>
            <person name="Shea T."/>
            <person name="Sykes S."/>
            <person name="Wortman J."/>
            <person name="Nusbaum C."/>
            <person name="Birren B."/>
        </authorList>
    </citation>
    <scope>NUCLEOTIDE SEQUENCE [LARGE SCALE GENOMIC DNA]</scope>
    <source>
        <strain evidence="4">APO3</strain>
    </source>
</reference>
<organism evidence="4">
    <name type="scientific">Aphanomyces astaci</name>
    <name type="common">Crayfish plague agent</name>
    <dbReference type="NCBI Taxonomy" id="112090"/>
    <lineage>
        <taxon>Eukaryota</taxon>
        <taxon>Sar</taxon>
        <taxon>Stramenopiles</taxon>
        <taxon>Oomycota</taxon>
        <taxon>Saprolegniomycetes</taxon>
        <taxon>Saprolegniales</taxon>
        <taxon>Verrucalvaceae</taxon>
        <taxon>Aphanomyces</taxon>
    </lineage>
</organism>
<dbReference type="Gene3D" id="3.80.10.10">
    <property type="entry name" value="Ribonuclease Inhibitor"/>
    <property type="match status" value="1"/>
</dbReference>
<accession>W4FDY5</accession>
<dbReference type="AlphaFoldDB" id="W4FDY5"/>
<keyword evidence="1" id="KW-0106">Calcium</keyword>
<dbReference type="SUPFAM" id="SSF47473">
    <property type="entry name" value="EF-hand"/>
    <property type="match status" value="1"/>
</dbReference>
<dbReference type="InterPro" id="IPR018247">
    <property type="entry name" value="EF_Hand_1_Ca_BS"/>
</dbReference>
<proteinExistence type="predicted"/>
<dbReference type="InterPro" id="IPR032675">
    <property type="entry name" value="LRR_dom_sf"/>
</dbReference>
<evidence type="ECO:0000259" key="3">
    <source>
        <dbReference type="PROSITE" id="PS50222"/>
    </source>
</evidence>
<dbReference type="SUPFAM" id="SSF52047">
    <property type="entry name" value="RNI-like"/>
    <property type="match status" value="1"/>
</dbReference>
<dbReference type="InterPro" id="IPR001611">
    <property type="entry name" value="Leu-rich_rpt"/>
</dbReference>
<evidence type="ECO:0000256" key="1">
    <source>
        <dbReference type="ARBA" id="ARBA00022837"/>
    </source>
</evidence>
<dbReference type="RefSeq" id="XP_009844852.1">
    <property type="nucleotide sequence ID" value="XM_009846550.1"/>
</dbReference>
<feature type="region of interest" description="Disordered" evidence="2">
    <location>
        <begin position="15"/>
        <end position="85"/>
    </location>
</feature>
<feature type="domain" description="EF-hand" evidence="3">
    <location>
        <begin position="712"/>
        <end position="747"/>
    </location>
</feature>
<gene>
    <name evidence="4" type="ORF">H257_17672</name>
</gene>
<dbReference type="STRING" id="112090.W4FDY5"/>